<dbReference type="Proteomes" id="UP001589894">
    <property type="component" value="Unassembled WGS sequence"/>
</dbReference>
<keyword evidence="2" id="KW-1185">Reference proteome</keyword>
<reference evidence="1 2" key="1">
    <citation type="submission" date="2024-09" db="EMBL/GenBank/DDBJ databases">
        <authorList>
            <person name="Sun Q."/>
            <person name="Mori K."/>
        </authorList>
    </citation>
    <scope>NUCLEOTIDE SEQUENCE [LARGE SCALE GENOMIC DNA]</scope>
    <source>
        <strain evidence="1 2">TBRC 2205</strain>
    </source>
</reference>
<accession>A0ABV6NTP0</accession>
<proteinExistence type="predicted"/>
<dbReference type="EMBL" id="JBHLUE010000004">
    <property type="protein sequence ID" value="MFC0563779.1"/>
    <property type="molecule type" value="Genomic_DNA"/>
</dbReference>
<evidence type="ECO:0000313" key="1">
    <source>
        <dbReference type="EMBL" id="MFC0563779.1"/>
    </source>
</evidence>
<name>A0ABV6NTP0_9ACTN</name>
<organism evidence="1 2">
    <name type="scientific">Plantactinospora siamensis</name>
    <dbReference type="NCBI Taxonomy" id="555372"/>
    <lineage>
        <taxon>Bacteria</taxon>
        <taxon>Bacillati</taxon>
        <taxon>Actinomycetota</taxon>
        <taxon>Actinomycetes</taxon>
        <taxon>Micromonosporales</taxon>
        <taxon>Micromonosporaceae</taxon>
        <taxon>Plantactinospora</taxon>
    </lineage>
</organism>
<protein>
    <submittedName>
        <fullName evidence="1">Uncharacterized protein</fullName>
    </submittedName>
</protein>
<evidence type="ECO:0000313" key="2">
    <source>
        <dbReference type="Proteomes" id="UP001589894"/>
    </source>
</evidence>
<dbReference type="RefSeq" id="WP_377336648.1">
    <property type="nucleotide sequence ID" value="NZ_JBHLUE010000004.1"/>
</dbReference>
<comment type="caution">
    <text evidence="1">The sequence shown here is derived from an EMBL/GenBank/DDBJ whole genome shotgun (WGS) entry which is preliminary data.</text>
</comment>
<gene>
    <name evidence="1" type="ORF">ACFFHU_06310</name>
</gene>
<sequence length="368" mass="38732">MRASGTVAAALALARDLPDGPRRLFELAAVAALADAARAPGLGLAARLDLLETALRLGEGPRTPALLRWCLTTVERRPGLLTGEDDERLRIAQEQAVAATLDTPRLDLADAATLVDDLSRWLRSRGRPPGRAYRLRARLADHVGDAAAARSWLARARAEGDDGCPACVAVTGAELLGGWGDWSGALRGLAPALVAGSPCTAAPERGLAAALLPYLGAGQPEAAARAHGRAWRRHRRERAASRTVATHLRFLALTGRYRQGFAALAARLPGPDEPGSELAVMELAAAGALLCRRAATDPLAEVSVPERLAEPDLAVLGGRLRDRAYGLAERFDARNGTRHQSDRMADWLAEALPGRRLGPPAAGPAGAD</sequence>